<name>A0ABP8RYE3_9PSEU</name>
<dbReference type="EMBL" id="BAABGT010000074">
    <property type="protein sequence ID" value="GAA4552611.1"/>
    <property type="molecule type" value="Genomic_DNA"/>
</dbReference>
<feature type="domain" description="N-acetyltransferase" evidence="1">
    <location>
        <begin position="1"/>
        <end position="138"/>
    </location>
</feature>
<sequence>MEIRALHEGDLDAADRVLRRAFAALLGRDEQRDTDLVRTRWSAPHVVALGAFDGPGLVGSVFVTGWGSVGFVGPLSVEPSLWGRGIGSALFAAADGRLAGMVHRGLFTFAHSPAHHRLYQRFGYWPRFLTALMSSPVAPAPAGVAWSVGSAADRADLDAGAARLAGTVFPGLDVRGEIATVLDQKIGDVLVLGPVADPTGLAVVHDGPGSEAGSGLAYVKVALVRPGAGADFARLVDACLGHAAAIGADRLVVGVNTARHRAYRHLGERGFVTD</sequence>
<organism evidence="2 3">
    <name type="scientific">Pseudonocardia xishanensis</name>
    <dbReference type="NCBI Taxonomy" id="630995"/>
    <lineage>
        <taxon>Bacteria</taxon>
        <taxon>Bacillati</taxon>
        <taxon>Actinomycetota</taxon>
        <taxon>Actinomycetes</taxon>
        <taxon>Pseudonocardiales</taxon>
        <taxon>Pseudonocardiaceae</taxon>
        <taxon>Pseudonocardia</taxon>
    </lineage>
</organism>
<evidence type="ECO:0000313" key="3">
    <source>
        <dbReference type="Proteomes" id="UP001501598"/>
    </source>
</evidence>
<accession>A0ABP8RYE3</accession>
<protein>
    <recommendedName>
        <fullName evidence="1">N-acetyltransferase domain-containing protein</fullName>
    </recommendedName>
</protein>
<dbReference type="RefSeq" id="WP_345422446.1">
    <property type="nucleotide sequence ID" value="NZ_BAABGT010000074.1"/>
</dbReference>
<dbReference type="Gene3D" id="3.40.630.30">
    <property type="match status" value="1"/>
</dbReference>
<dbReference type="InterPro" id="IPR016181">
    <property type="entry name" value="Acyl_CoA_acyltransferase"/>
</dbReference>
<reference evidence="3" key="1">
    <citation type="journal article" date="2019" name="Int. J. Syst. Evol. Microbiol.">
        <title>The Global Catalogue of Microorganisms (GCM) 10K type strain sequencing project: providing services to taxonomists for standard genome sequencing and annotation.</title>
        <authorList>
            <consortium name="The Broad Institute Genomics Platform"/>
            <consortium name="The Broad Institute Genome Sequencing Center for Infectious Disease"/>
            <person name="Wu L."/>
            <person name="Ma J."/>
        </authorList>
    </citation>
    <scope>NUCLEOTIDE SEQUENCE [LARGE SCALE GENOMIC DNA]</scope>
    <source>
        <strain evidence="3">JCM 17906</strain>
    </source>
</reference>
<dbReference type="Pfam" id="PF00583">
    <property type="entry name" value="Acetyltransf_1"/>
    <property type="match status" value="1"/>
</dbReference>
<dbReference type="SUPFAM" id="SSF55729">
    <property type="entry name" value="Acyl-CoA N-acyltransferases (Nat)"/>
    <property type="match status" value="1"/>
</dbReference>
<dbReference type="Proteomes" id="UP001501598">
    <property type="component" value="Unassembled WGS sequence"/>
</dbReference>
<comment type="caution">
    <text evidence="2">The sequence shown here is derived from an EMBL/GenBank/DDBJ whole genome shotgun (WGS) entry which is preliminary data.</text>
</comment>
<dbReference type="CDD" id="cd04301">
    <property type="entry name" value="NAT_SF"/>
    <property type="match status" value="1"/>
</dbReference>
<gene>
    <name evidence="2" type="ORF">GCM10023175_46710</name>
</gene>
<proteinExistence type="predicted"/>
<evidence type="ECO:0000259" key="1">
    <source>
        <dbReference type="PROSITE" id="PS51186"/>
    </source>
</evidence>
<dbReference type="InterPro" id="IPR000182">
    <property type="entry name" value="GNAT_dom"/>
</dbReference>
<keyword evidence="3" id="KW-1185">Reference proteome</keyword>
<dbReference type="PROSITE" id="PS51186">
    <property type="entry name" value="GNAT"/>
    <property type="match status" value="1"/>
</dbReference>
<evidence type="ECO:0000313" key="2">
    <source>
        <dbReference type="EMBL" id="GAA4552611.1"/>
    </source>
</evidence>